<dbReference type="Gene3D" id="3.30.160.170">
    <property type="entry name" value="FlaG-like"/>
    <property type="match status" value="1"/>
</dbReference>
<evidence type="ECO:0000256" key="1">
    <source>
        <dbReference type="SAM" id="MobiDB-lite"/>
    </source>
</evidence>
<proteinExistence type="predicted"/>
<dbReference type="NCBIfam" id="NF005834">
    <property type="entry name" value="PRK07738.1"/>
    <property type="match status" value="1"/>
</dbReference>
<dbReference type="SUPFAM" id="SSF160214">
    <property type="entry name" value="FlaG-like"/>
    <property type="match status" value="1"/>
</dbReference>
<dbReference type="Proteomes" id="UP000198915">
    <property type="component" value="Unassembled WGS sequence"/>
</dbReference>
<organism evidence="2 3">
    <name type="scientific">Brevibacillus centrosporus</name>
    <dbReference type="NCBI Taxonomy" id="54910"/>
    <lineage>
        <taxon>Bacteria</taxon>
        <taxon>Bacillati</taxon>
        <taxon>Bacillota</taxon>
        <taxon>Bacilli</taxon>
        <taxon>Bacillales</taxon>
        <taxon>Paenibacillaceae</taxon>
        <taxon>Brevibacillus</taxon>
    </lineage>
</organism>
<dbReference type="AlphaFoldDB" id="A0A1I4CFA1"/>
<evidence type="ECO:0000313" key="2">
    <source>
        <dbReference type="EMBL" id="SFK79874.1"/>
    </source>
</evidence>
<dbReference type="EMBL" id="FORT01000020">
    <property type="protein sequence ID" value="SFK79874.1"/>
    <property type="molecule type" value="Genomic_DNA"/>
</dbReference>
<dbReference type="PANTHER" id="PTHR37166:SF1">
    <property type="entry name" value="PROTEIN FLAG"/>
    <property type="match status" value="1"/>
</dbReference>
<dbReference type="InterPro" id="IPR005186">
    <property type="entry name" value="FlaG"/>
</dbReference>
<evidence type="ECO:0000313" key="3">
    <source>
        <dbReference type="Proteomes" id="UP000198915"/>
    </source>
</evidence>
<keyword evidence="3" id="KW-1185">Reference proteome</keyword>
<keyword evidence="2" id="KW-0282">Flagellum</keyword>
<feature type="compositionally biased region" description="Basic and acidic residues" evidence="1">
    <location>
        <begin position="1"/>
        <end position="10"/>
    </location>
</feature>
<keyword evidence="2" id="KW-0969">Cilium</keyword>
<feature type="compositionally biased region" description="Basic and acidic residues" evidence="1">
    <location>
        <begin position="27"/>
        <end position="41"/>
    </location>
</feature>
<keyword evidence="2" id="KW-0966">Cell projection</keyword>
<protein>
    <submittedName>
        <fullName evidence="2">Flagellar protein FlaG</fullName>
    </submittedName>
</protein>
<reference evidence="3" key="1">
    <citation type="submission" date="2016-10" db="EMBL/GenBank/DDBJ databases">
        <authorList>
            <person name="Varghese N."/>
            <person name="Submissions S."/>
        </authorList>
    </citation>
    <scope>NUCLEOTIDE SEQUENCE [LARGE SCALE GENOMIC DNA]</scope>
    <source>
        <strain evidence="3">OK042</strain>
    </source>
</reference>
<dbReference type="PANTHER" id="PTHR37166">
    <property type="entry name" value="PROTEIN FLAG"/>
    <property type="match status" value="1"/>
</dbReference>
<name>A0A1I4CFA1_9BACL</name>
<dbReference type="STRING" id="1884381.SAMN05518846_12048"/>
<dbReference type="InterPro" id="IPR035924">
    <property type="entry name" value="FlaG-like_sf"/>
</dbReference>
<accession>A0A1I4CFA1</accession>
<gene>
    <name evidence="2" type="ORF">SAMN05518846_12048</name>
</gene>
<sequence length="118" mass="13376">MDIKGIKDPGRGNFGLEGKPVGEQGVMDDKATSVVNADKDQKKYSKRELEKEIDSLNDFLKGSTTHLKFQLHEKLGEYYVQVISDQSNEVVREIPSKKMLDVVAKMYEMVGILVDEKR</sequence>
<dbReference type="RefSeq" id="WP_092275504.1">
    <property type="nucleotide sequence ID" value="NZ_FORT01000020.1"/>
</dbReference>
<dbReference type="Pfam" id="PF03646">
    <property type="entry name" value="FlaG"/>
    <property type="match status" value="1"/>
</dbReference>
<feature type="region of interest" description="Disordered" evidence="1">
    <location>
        <begin position="1"/>
        <end position="41"/>
    </location>
</feature>